<accession>A0A1Y7VNV4</accession>
<dbReference type="Bgee" id="ENSMUSG00000021385">
    <property type="expression patterns" value="Expressed in primary oocyte and 244 other cell types or tissues"/>
</dbReference>
<dbReference type="VEuPathDB" id="HostDB:ENSMUSG00000021385"/>
<dbReference type="Antibodypedia" id="13762">
    <property type="antibodies" value="111 antibodies from 25 providers"/>
</dbReference>
<name>A0A1Y7VNV4_MOUSE</name>
<evidence type="ECO:0000256" key="1">
    <source>
        <dbReference type="SAM" id="Phobius"/>
    </source>
</evidence>
<evidence type="ECO:0000313" key="2">
    <source>
        <dbReference type="Ensembl" id="ENSMUSP00000152655.2"/>
    </source>
</evidence>
<dbReference type="ExpressionAtlas" id="A0A1Y7VNV4">
    <property type="expression patterns" value="baseline and differential"/>
</dbReference>
<dbReference type="AGR" id="MGI:1922928"/>
<proteinExistence type="predicted"/>
<protein>
    <submittedName>
        <fullName evidence="2">Inositol 1,3,4,5,6-pentakisphosphate 2-kinase</fullName>
    </submittedName>
</protein>
<dbReference type="Proteomes" id="UP000000589">
    <property type="component" value="Chromosome 13"/>
</dbReference>
<evidence type="ECO:0000313" key="4">
    <source>
        <dbReference type="Proteomes" id="UP000000589"/>
    </source>
</evidence>
<organism evidence="2 4">
    <name type="scientific">Mus musculus</name>
    <name type="common">Mouse</name>
    <dbReference type="NCBI Taxonomy" id="10090"/>
    <lineage>
        <taxon>Eukaryota</taxon>
        <taxon>Metazoa</taxon>
        <taxon>Chordata</taxon>
        <taxon>Craniata</taxon>
        <taxon>Vertebrata</taxon>
        <taxon>Euteleostomi</taxon>
        <taxon>Mammalia</taxon>
        <taxon>Eutheria</taxon>
        <taxon>Euarchontoglires</taxon>
        <taxon>Glires</taxon>
        <taxon>Rodentia</taxon>
        <taxon>Myomorpha</taxon>
        <taxon>Muroidea</taxon>
        <taxon>Muridae</taxon>
        <taxon>Murinae</taxon>
        <taxon>Mus</taxon>
        <taxon>Mus</taxon>
    </lineage>
</organism>
<dbReference type="InterPro" id="IPR043001">
    <property type="entry name" value="IP5_2-K_N_lobe"/>
</dbReference>
<reference evidence="2 4" key="2">
    <citation type="journal article" date="2011" name="PLoS Biol.">
        <title>Modernizing reference genome assemblies.</title>
        <authorList>
            <person name="Church D.M."/>
            <person name="Schneider V.A."/>
            <person name="Graves T."/>
            <person name="Auger K."/>
            <person name="Cunningham F."/>
            <person name="Bouk N."/>
            <person name="Chen H.C."/>
            <person name="Agarwala R."/>
            <person name="McLaren W.M."/>
            <person name="Ritchie G.R."/>
            <person name="Albracht D."/>
            <person name="Kremitzki M."/>
            <person name="Rock S."/>
            <person name="Kotkiewicz H."/>
            <person name="Kremitzki C."/>
            <person name="Wollam A."/>
            <person name="Trani L."/>
            <person name="Fulton L."/>
            <person name="Fulton R."/>
            <person name="Matthews L."/>
            <person name="Whitehead S."/>
            <person name="Chow W."/>
            <person name="Torrance J."/>
            <person name="Dunn M."/>
            <person name="Harden G."/>
            <person name="Threadgold G."/>
            <person name="Wood J."/>
            <person name="Collins J."/>
            <person name="Heath P."/>
            <person name="Griffiths G."/>
            <person name="Pelan S."/>
            <person name="Grafham D."/>
            <person name="Eichler E.E."/>
            <person name="Weinstock G."/>
            <person name="Mardis E.R."/>
            <person name="Wilson R.K."/>
            <person name="Howe K."/>
            <person name="Flicek P."/>
            <person name="Hubbard T."/>
        </authorList>
    </citation>
    <scope>NUCLEOTIDE SEQUENCE [LARGE SCALE GENOMIC DNA]</scope>
    <source>
        <strain evidence="2 4">C57BL/6J</strain>
    </source>
</reference>
<keyword evidence="1" id="KW-0812">Transmembrane</keyword>
<keyword evidence="1" id="KW-1133">Transmembrane helix</keyword>
<dbReference type="MGI" id="MGI:1922928">
    <property type="gene designation" value="Ippk"/>
</dbReference>
<sequence>MEEGKMDENEWSYHGEGNKSLVVAHAQQHLQKFPLLLVSLSYVVICDSFAVCPFSALCSSAFSEVSSK</sequence>
<dbReference type="Ensembl" id="ENSMUST00000220856.2">
    <property type="protein sequence ID" value="ENSMUSP00000152655.2"/>
    <property type="gene ID" value="ENSMUSG00000021385.11"/>
</dbReference>
<reference evidence="2 4" key="1">
    <citation type="journal article" date="2009" name="PLoS Biol.">
        <title>Lineage-specific biology revealed by a finished genome assembly of the mouse.</title>
        <authorList>
            <consortium name="Mouse Genome Sequencing Consortium"/>
            <person name="Church D.M."/>
            <person name="Goodstadt L."/>
            <person name="Hillier L.W."/>
            <person name="Zody M.C."/>
            <person name="Goldstein S."/>
            <person name="She X."/>
            <person name="Bult C.J."/>
            <person name="Agarwala R."/>
            <person name="Cherry J.L."/>
            <person name="DiCuccio M."/>
            <person name="Hlavina W."/>
            <person name="Kapustin Y."/>
            <person name="Meric P."/>
            <person name="Maglott D."/>
            <person name="Birtle Z."/>
            <person name="Marques A.C."/>
            <person name="Graves T."/>
            <person name="Zhou S."/>
            <person name="Teague B."/>
            <person name="Potamousis K."/>
            <person name="Churas C."/>
            <person name="Place M."/>
            <person name="Herschleb J."/>
            <person name="Runnheim R."/>
            <person name="Forrest D."/>
            <person name="Amos-Landgraf J."/>
            <person name="Schwartz D.C."/>
            <person name="Cheng Z."/>
            <person name="Lindblad-Toh K."/>
            <person name="Eichler E.E."/>
            <person name="Ponting C.P."/>
        </authorList>
    </citation>
    <scope>NUCLEOTIDE SEQUENCE [LARGE SCALE GENOMIC DNA]</scope>
    <source>
        <strain evidence="2 4">C57BL/6J</strain>
    </source>
</reference>
<dbReference type="AlphaFoldDB" id="A0A1Y7VNV4"/>
<feature type="transmembrane region" description="Helical" evidence="1">
    <location>
        <begin position="35"/>
        <end position="62"/>
    </location>
</feature>
<evidence type="ECO:0000313" key="3">
    <source>
        <dbReference type="MGI" id="MGI:1922928"/>
    </source>
</evidence>
<dbReference type="SMR" id="A0A1Y7VNV4"/>
<keyword evidence="1" id="KW-0472">Membrane</keyword>
<dbReference type="GeneTree" id="ENSGT00390000010053"/>
<gene>
    <name evidence="2 3" type="primary">Ippk</name>
</gene>
<keyword evidence="4" id="KW-1185">Reference proteome</keyword>
<reference evidence="2" key="3">
    <citation type="submission" date="2025-08" db="UniProtKB">
        <authorList>
            <consortium name="Ensembl"/>
        </authorList>
    </citation>
    <scope>IDENTIFICATION</scope>
    <source>
        <strain evidence="2">C57BL/6J</strain>
    </source>
</reference>
<reference evidence="2" key="4">
    <citation type="submission" date="2025-09" db="UniProtKB">
        <authorList>
            <consortium name="Ensembl"/>
        </authorList>
    </citation>
    <scope>IDENTIFICATION</scope>
    <source>
        <strain evidence="2">C57BL/6J</strain>
    </source>
</reference>
<dbReference type="Gene3D" id="3.30.200.110">
    <property type="entry name" value="Inositol-pentakisphosphate 2-kinase, N-lobe"/>
    <property type="match status" value="1"/>
</dbReference>